<organism evidence="2 3">
    <name type="scientific">Chitinophaga filiformis</name>
    <name type="common">Myxococcus filiformis</name>
    <name type="synonym">Flexibacter filiformis</name>
    <dbReference type="NCBI Taxonomy" id="104663"/>
    <lineage>
        <taxon>Bacteria</taxon>
        <taxon>Pseudomonadati</taxon>
        <taxon>Bacteroidota</taxon>
        <taxon>Chitinophagia</taxon>
        <taxon>Chitinophagales</taxon>
        <taxon>Chitinophagaceae</taxon>
        <taxon>Chitinophaga</taxon>
    </lineage>
</organism>
<evidence type="ECO:0000256" key="1">
    <source>
        <dbReference type="SAM" id="SignalP"/>
    </source>
</evidence>
<dbReference type="STRING" id="104663.SAMN04488121_103814"/>
<evidence type="ECO:0000313" key="2">
    <source>
        <dbReference type="EMBL" id="SDG20545.1"/>
    </source>
</evidence>
<feature type="signal peptide" evidence="1">
    <location>
        <begin position="1"/>
        <end position="21"/>
    </location>
</feature>
<evidence type="ECO:0008006" key="4">
    <source>
        <dbReference type="Google" id="ProtNLM"/>
    </source>
</evidence>
<keyword evidence="1" id="KW-0732">Signal</keyword>
<sequence length="128" mass="13837">MKTLKSIIIACSLAIAFSSCAQGQSKSGADYFSGKWNVLVKGTPQGDSKMLMQLESKEGKLVGNMQDTTGKEIAKIDSTLLAGEEVTVYFSASGYDVFMKLKKKDEDHAEGGLLDMFEALADRVKADK</sequence>
<dbReference type="Proteomes" id="UP000199045">
    <property type="component" value="Unassembled WGS sequence"/>
</dbReference>
<gene>
    <name evidence="2" type="ORF">SAMN04488121_103814</name>
</gene>
<dbReference type="RefSeq" id="WP_089833639.1">
    <property type="nucleotide sequence ID" value="NZ_FNBN01000003.1"/>
</dbReference>
<dbReference type="AlphaFoldDB" id="A0A1G7SBV1"/>
<accession>A0A1G7SBV1</accession>
<feature type="chain" id="PRO_5011540398" description="Lipocalin-like domain-containing protein" evidence="1">
    <location>
        <begin position="22"/>
        <end position="128"/>
    </location>
</feature>
<protein>
    <recommendedName>
        <fullName evidence="4">Lipocalin-like domain-containing protein</fullName>
    </recommendedName>
</protein>
<reference evidence="2 3" key="1">
    <citation type="submission" date="2016-10" db="EMBL/GenBank/DDBJ databases">
        <authorList>
            <person name="de Groot N.N."/>
        </authorList>
    </citation>
    <scope>NUCLEOTIDE SEQUENCE [LARGE SCALE GENOMIC DNA]</scope>
    <source>
        <strain evidence="2 3">DSM 527</strain>
    </source>
</reference>
<name>A0A1G7SBV1_CHIFI</name>
<dbReference type="PROSITE" id="PS51257">
    <property type="entry name" value="PROKAR_LIPOPROTEIN"/>
    <property type="match status" value="1"/>
</dbReference>
<dbReference type="EMBL" id="FNBN01000003">
    <property type="protein sequence ID" value="SDG20545.1"/>
    <property type="molecule type" value="Genomic_DNA"/>
</dbReference>
<evidence type="ECO:0000313" key="3">
    <source>
        <dbReference type="Proteomes" id="UP000199045"/>
    </source>
</evidence>
<dbReference type="OrthoDB" id="1100674at2"/>
<proteinExistence type="predicted"/>